<keyword evidence="8" id="KW-1185">Reference proteome</keyword>
<dbReference type="PANTHER" id="PTHR12694">
    <property type="entry name" value="TRANSCRIPTION INITIATION FACTOR IIA SUBUNIT 1"/>
    <property type="match status" value="1"/>
</dbReference>
<dbReference type="InterPro" id="IPR009088">
    <property type="entry name" value="TFIIA_b-brl"/>
</dbReference>
<dbReference type="GO" id="GO:0006367">
    <property type="term" value="P:transcription initiation at RNA polymerase II promoter"/>
    <property type="evidence" value="ECO:0007669"/>
    <property type="project" value="InterPro"/>
</dbReference>
<dbReference type="Gene3D" id="1.10.287.100">
    <property type="match status" value="1"/>
</dbReference>
<keyword evidence="4" id="KW-0804">Transcription</keyword>
<keyword evidence="5" id="KW-0539">Nucleus</keyword>
<feature type="compositionally biased region" description="Low complexity" evidence="6">
    <location>
        <begin position="369"/>
        <end position="385"/>
    </location>
</feature>
<feature type="region of interest" description="Disordered" evidence="6">
    <location>
        <begin position="220"/>
        <end position="248"/>
    </location>
</feature>
<evidence type="ECO:0000256" key="1">
    <source>
        <dbReference type="ARBA" id="ARBA00004123"/>
    </source>
</evidence>
<dbReference type="FunFam" id="2.30.18.10:FF:000002">
    <property type="entry name" value="Transcription initiation factor IIA subunit 1"/>
    <property type="match status" value="1"/>
</dbReference>
<evidence type="ECO:0000313" key="8">
    <source>
        <dbReference type="Proteomes" id="UP000265040"/>
    </source>
</evidence>
<reference evidence="7" key="2">
    <citation type="submission" date="2025-08" db="UniProtKB">
        <authorList>
            <consortium name="Ensembl"/>
        </authorList>
    </citation>
    <scope>IDENTIFICATION</scope>
</reference>
<evidence type="ECO:0000256" key="5">
    <source>
        <dbReference type="ARBA" id="ARBA00023242"/>
    </source>
</evidence>
<dbReference type="Pfam" id="PF03153">
    <property type="entry name" value="TFIIA"/>
    <property type="match status" value="1"/>
</dbReference>
<dbReference type="Proteomes" id="UP000265040">
    <property type="component" value="Chromosome 15"/>
</dbReference>
<feature type="region of interest" description="Disordered" evidence="6">
    <location>
        <begin position="150"/>
        <end position="203"/>
    </location>
</feature>
<dbReference type="SUPFAM" id="SSF47396">
    <property type="entry name" value="Transcription factor IIA (TFIIA), alpha-helical domain"/>
    <property type="match status" value="1"/>
</dbReference>
<feature type="compositionally biased region" description="Polar residues" evidence="6">
    <location>
        <begin position="220"/>
        <end position="231"/>
    </location>
</feature>
<dbReference type="InParanoid" id="A0A3Q1J621"/>
<accession>A0A3Q1J621</accession>
<feature type="compositionally biased region" description="Polar residues" evidence="6">
    <location>
        <begin position="190"/>
        <end position="203"/>
    </location>
</feature>
<reference evidence="7" key="1">
    <citation type="submission" date="2021-04" db="EMBL/GenBank/DDBJ databases">
        <authorList>
            <consortium name="Wellcome Sanger Institute Data Sharing"/>
        </authorList>
    </citation>
    <scope>NUCLEOTIDE SEQUENCE [LARGE SCALE GENOMIC DNA]</scope>
</reference>
<dbReference type="SUPFAM" id="SSF50784">
    <property type="entry name" value="Transcription factor IIA (TFIIA), beta-barrel domain"/>
    <property type="match status" value="1"/>
</dbReference>
<evidence type="ECO:0000256" key="3">
    <source>
        <dbReference type="ARBA" id="ARBA00023015"/>
    </source>
</evidence>
<dbReference type="InterPro" id="IPR004855">
    <property type="entry name" value="TFIIA_asu/bsu"/>
</dbReference>
<proteinExistence type="inferred from homology"/>
<dbReference type="SMART" id="SM01371">
    <property type="entry name" value="TFIIA"/>
    <property type="match status" value="1"/>
</dbReference>
<dbReference type="CTD" id="11036"/>
<dbReference type="Ensembl" id="ENSATET00000028721.3">
    <property type="protein sequence ID" value="ENSATEP00000028280.2"/>
    <property type="gene ID" value="ENSATEG00000027167.2"/>
</dbReference>
<dbReference type="GeneTree" id="ENSGT00940000163055"/>
<dbReference type="Gene3D" id="2.30.18.10">
    <property type="entry name" value="Transcription factor IIA (TFIIA), beta-barrel domain"/>
    <property type="match status" value="1"/>
</dbReference>
<dbReference type="PANTHER" id="PTHR12694:SF9">
    <property type="entry name" value="TFIIA-ALPHA AND BETA-LIKE FACTOR"/>
    <property type="match status" value="1"/>
</dbReference>
<protein>
    <submittedName>
        <fullName evidence="7">Uncharacterized protein</fullName>
    </submittedName>
</protein>
<feature type="region of interest" description="Disordered" evidence="6">
    <location>
        <begin position="369"/>
        <end position="390"/>
    </location>
</feature>
<dbReference type="GO" id="GO:0005672">
    <property type="term" value="C:transcription factor TFIIA complex"/>
    <property type="evidence" value="ECO:0007669"/>
    <property type="project" value="InterPro"/>
</dbReference>
<dbReference type="FunFam" id="1.10.287.100:FF:000001">
    <property type="entry name" value="Transcription initiation factor IIA subunit"/>
    <property type="match status" value="1"/>
</dbReference>
<dbReference type="OrthoDB" id="6275927at2759"/>
<dbReference type="GeneID" id="113158933"/>
<comment type="subcellular location">
    <subcellularLocation>
        <location evidence="1">Nucleus</location>
    </subcellularLocation>
</comment>
<dbReference type="RefSeq" id="XP_026211103.1">
    <property type="nucleotide sequence ID" value="XM_026355318.1"/>
</dbReference>
<evidence type="ECO:0000256" key="4">
    <source>
        <dbReference type="ARBA" id="ARBA00023163"/>
    </source>
</evidence>
<name>A0A3Q1J621_ANATE</name>
<reference evidence="7" key="3">
    <citation type="submission" date="2025-09" db="UniProtKB">
        <authorList>
            <consortium name="Ensembl"/>
        </authorList>
    </citation>
    <scope>IDENTIFICATION</scope>
</reference>
<evidence type="ECO:0000256" key="6">
    <source>
        <dbReference type="SAM" id="MobiDB-lite"/>
    </source>
</evidence>
<dbReference type="AlphaFoldDB" id="A0A3Q1J621"/>
<organism evidence="7 8">
    <name type="scientific">Anabas testudineus</name>
    <name type="common">Climbing perch</name>
    <name type="synonym">Anthias testudineus</name>
    <dbReference type="NCBI Taxonomy" id="64144"/>
    <lineage>
        <taxon>Eukaryota</taxon>
        <taxon>Metazoa</taxon>
        <taxon>Chordata</taxon>
        <taxon>Craniata</taxon>
        <taxon>Vertebrata</taxon>
        <taxon>Euteleostomi</taxon>
        <taxon>Actinopterygii</taxon>
        <taxon>Neopterygii</taxon>
        <taxon>Teleostei</taxon>
        <taxon>Neoteleostei</taxon>
        <taxon>Acanthomorphata</taxon>
        <taxon>Anabantaria</taxon>
        <taxon>Anabantiformes</taxon>
        <taxon>Anabantoidei</taxon>
        <taxon>Anabantidae</taxon>
        <taxon>Anabas</taxon>
    </lineage>
</organism>
<dbReference type="CDD" id="cd07976">
    <property type="entry name" value="TFIIA_alpha_beta_like"/>
    <property type="match status" value="2"/>
</dbReference>
<comment type="similarity">
    <text evidence="2">Belongs to the TFIIA subunit 1 family.</text>
</comment>
<keyword evidence="3" id="KW-0805">Transcription regulation</keyword>
<evidence type="ECO:0000256" key="2">
    <source>
        <dbReference type="ARBA" id="ARBA00010059"/>
    </source>
</evidence>
<evidence type="ECO:0000313" key="7">
    <source>
        <dbReference type="Ensembl" id="ENSATEP00000028280.2"/>
    </source>
</evidence>
<sequence length="462" mass="50592">MLSNTGPVAKLYLSIIDDVIESMRELFLDEGLEDRVLDDLRHLWESKMMQSKAMEDFRKNNINSSNFVLQLPASYSQTDQELTASVVIPANRNLHSFPVKNTSEALATFSLPAGLAYPVQIPAGVTLQTASGQLYKVNVPVVVTQAPAGQQPVCQPTQKVTDWRDVPTPPAVTVPPNTIHPQEVAPPSVPVTSVKQLPQPKNSLAPSQEVNVLLQSQPPAGEVSQLQGGSSPQPEVTVEENEPPEPVNLNMTASPCTQLLDFQIRAEESLTQAAHLKTRDIDDILKEVIEEEREKAERARNLASAKIGDQSETALGLDLVYNYSEISDIVQLDGPGDSSDIEDEEEGVPLEENDFLGIINAEAIKALQEGDGSSDGNSVSSSSDSEGADELYNVEEEDPLNSGDDVIEQDIPDLFDTDNVIVCQYDKIHRSKNRWKFHLKDGVMCYGGRDYVFSKAVGEAEW</sequence>